<evidence type="ECO:0000256" key="3">
    <source>
        <dbReference type="PROSITE-ProRule" id="PRU01379"/>
    </source>
</evidence>
<reference evidence="8" key="1">
    <citation type="submission" date="2014-09" db="EMBL/GenBank/DDBJ databases">
        <authorList>
            <person name="Sharma Rahul"/>
            <person name="Thines Marco"/>
        </authorList>
    </citation>
    <scope>NUCLEOTIDE SEQUENCE [LARGE SCALE GENOMIC DNA]</scope>
</reference>
<comment type="cofactor">
    <cofactor evidence="1">
        <name>Zn(2+)</name>
        <dbReference type="ChEBI" id="CHEBI:29105"/>
    </cofactor>
</comment>
<evidence type="ECO:0000259" key="6">
    <source>
        <dbReference type="PROSITE" id="PS52035"/>
    </source>
</evidence>
<dbReference type="GO" id="GO:0016301">
    <property type="term" value="F:kinase activity"/>
    <property type="evidence" value="ECO:0007669"/>
    <property type="project" value="UniProtKB-KW"/>
</dbReference>
<dbReference type="Pfam" id="PF18027">
    <property type="entry name" value="Pepdidase_M14_N"/>
    <property type="match status" value="1"/>
</dbReference>
<comment type="similarity">
    <text evidence="2 3">Belongs to the peptidase M14 family.</text>
</comment>
<dbReference type="InterPro" id="IPR000834">
    <property type="entry name" value="Peptidase_M14"/>
</dbReference>
<keyword evidence="4" id="KW-0175">Coiled coil</keyword>
<dbReference type="GO" id="GO:0008270">
    <property type="term" value="F:zinc ion binding"/>
    <property type="evidence" value="ECO:0007669"/>
    <property type="project" value="InterPro"/>
</dbReference>
<feature type="compositionally biased region" description="Polar residues" evidence="5">
    <location>
        <begin position="755"/>
        <end position="778"/>
    </location>
</feature>
<dbReference type="PANTHER" id="PTHR12756">
    <property type="entry name" value="CYTOSOLIC CARBOXYPEPTIDASE"/>
    <property type="match status" value="1"/>
</dbReference>
<keyword evidence="7" id="KW-0808">Transferase</keyword>
<feature type="active site" description="Proton donor/acceptor" evidence="3">
    <location>
        <position position="515"/>
    </location>
</feature>
<feature type="domain" description="Peptidase M14" evidence="6">
    <location>
        <begin position="266"/>
        <end position="551"/>
    </location>
</feature>
<feature type="coiled-coil region" evidence="4">
    <location>
        <begin position="553"/>
        <end position="580"/>
    </location>
</feature>
<dbReference type="GO" id="GO:0004181">
    <property type="term" value="F:metallocarboxypeptidase activity"/>
    <property type="evidence" value="ECO:0007669"/>
    <property type="project" value="InterPro"/>
</dbReference>
<evidence type="ECO:0000313" key="7">
    <source>
        <dbReference type="EMBL" id="CEG47357.1"/>
    </source>
</evidence>
<dbReference type="GO" id="GO:0016829">
    <property type="term" value="F:lyase activity"/>
    <property type="evidence" value="ECO:0007669"/>
    <property type="project" value="UniProtKB-KW"/>
</dbReference>
<dbReference type="Gene3D" id="3.40.630.10">
    <property type="entry name" value="Zn peptidases"/>
    <property type="match status" value="1"/>
</dbReference>
<evidence type="ECO:0000256" key="4">
    <source>
        <dbReference type="SAM" id="Coils"/>
    </source>
</evidence>
<sequence>MSWNNPCSAQYNKVVGQDDFVPPSPSRPTTSLPKKLRLAQTGLPENRPKNLRVCKHVVNNVATTFSIADMDRLQRPAPEPILQEDRAMVDTEAQKYNDLEVLDSLHVYEYNQPDVFRRSNAPDDTLFFDSLFENGNLQKAVRVFRKRSTGSQTLQQEYELVIHPDVNNGAYRQWFYFQVRNGRPGTTYRFALVNLAKRRSLFGQGLQPVVYSQHNARANGIGWRHCGTFVRYDVSVSTLAPLGANTLSFQYEFEHQNDCVFFACLQPYTYTDLMDYLEQLERDPERMQLLCRTELCQTIAGNTCDLLSITSPEINELLLDERRIIVLSARVHPGEPNSSWIMKGMIDYLTGPSSGATILRQHFIFKIVPMLNPDGVINGNTRVNLAGCDLNRKWSQPIEQFFPTIYHLKQHLAYYQSTNRVAIYCDIHGHSLNRNIFMYGCYPLSRKSSISDVLFTPSFIARDNSDPRAFPVIVARHTSCFSLPGCNFKIHKSKVSTARVVVNQELGVTNSYTLEASFCGPDVGKNKDTQFSTYDLEDVGRAWCQSLIVYYGLTNEVEALDAEQTRVEKLENQQEVVADQNTSIQNITSSMHGMAEDKETRFEKGVLGDGDTATAAPFTQSDCKVNDIINFQESNAQISDLSSGEEAPDLPTFELEESRNQKNTTTNRFWITESHSQRERENMKTSGITKSKFVMCHLTSKGPNAARTKRKGKPKIRRFNSEMATSSMRSIRDDAATSFRNLAVLAARPVEEASNRNGKQVSSVSHSNSITARTKGSSKTSLLQLPNVFLRRNRISKTAPAYERNFSKREDQSYFNLTKLRADLPVLPLSGRNQNLRRQT</sequence>
<proteinExistence type="inferred from homology"/>
<organism evidence="7 8">
    <name type="scientific">Plasmopara halstedii</name>
    <name type="common">Downy mildew of sunflower</name>
    <dbReference type="NCBI Taxonomy" id="4781"/>
    <lineage>
        <taxon>Eukaryota</taxon>
        <taxon>Sar</taxon>
        <taxon>Stramenopiles</taxon>
        <taxon>Oomycota</taxon>
        <taxon>Peronosporomycetes</taxon>
        <taxon>Peronosporales</taxon>
        <taxon>Peronosporaceae</taxon>
        <taxon>Plasmopara</taxon>
    </lineage>
</organism>
<dbReference type="PROSITE" id="PS52035">
    <property type="entry name" value="PEPTIDASE_M14"/>
    <property type="match status" value="1"/>
</dbReference>
<feature type="region of interest" description="Disordered" evidence="5">
    <location>
        <begin position="754"/>
        <end position="778"/>
    </location>
</feature>
<evidence type="ECO:0000256" key="5">
    <source>
        <dbReference type="SAM" id="MobiDB-lite"/>
    </source>
</evidence>
<keyword evidence="7" id="KW-0418">Kinase</keyword>
<accession>A0A0P1B225</accession>
<evidence type="ECO:0000256" key="2">
    <source>
        <dbReference type="ARBA" id="ARBA00005988"/>
    </source>
</evidence>
<name>A0A0P1B225_PLAHL</name>
<dbReference type="OrthoDB" id="10253041at2759"/>
<dbReference type="InterPro" id="IPR040626">
    <property type="entry name" value="Pepdidase_M14_N"/>
</dbReference>
<evidence type="ECO:0000313" key="8">
    <source>
        <dbReference type="Proteomes" id="UP000054928"/>
    </source>
</evidence>
<dbReference type="Gene3D" id="2.60.40.3120">
    <property type="match status" value="1"/>
</dbReference>
<protein>
    <submittedName>
        <fullName evidence="7">Aps kinase atp sulfurlyase pyrophosphatase fusion protein</fullName>
    </submittedName>
</protein>
<dbReference type="PANTHER" id="PTHR12756:SF45">
    <property type="entry name" value="CYTOSOLIC CARBOXYPEPTIDASE NNA1"/>
    <property type="match status" value="1"/>
</dbReference>
<dbReference type="GeneID" id="36399295"/>
<dbReference type="Proteomes" id="UP000054928">
    <property type="component" value="Unassembled WGS sequence"/>
</dbReference>
<dbReference type="AlphaFoldDB" id="A0A0P1B225"/>
<dbReference type="EMBL" id="CCYD01002532">
    <property type="protein sequence ID" value="CEG47357.1"/>
    <property type="molecule type" value="Genomic_DNA"/>
</dbReference>
<dbReference type="GO" id="GO:0006508">
    <property type="term" value="P:proteolysis"/>
    <property type="evidence" value="ECO:0007669"/>
    <property type="project" value="InterPro"/>
</dbReference>
<keyword evidence="7" id="KW-0456">Lyase</keyword>
<keyword evidence="8" id="KW-1185">Reference proteome</keyword>
<evidence type="ECO:0000256" key="1">
    <source>
        <dbReference type="ARBA" id="ARBA00001947"/>
    </source>
</evidence>
<dbReference type="STRING" id="4781.A0A0P1B225"/>
<dbReference type="InterPro" id="IPR050821">
    <property type="entry name" value="Cytosolic_carboxypeptidase"/>
</dbReference>
<dbReference type="Pfam" id="PF00246">
    <property type="entry name" value="Peptidase_M14"/>
    <property type="match status" value="1"/>
</dbReference>
<dbReference type="SUPFAM" id="SSF53187">
    <property type="entry name" value="Zn-dependent exopeptidases"/>
    <property type="match status" value="1"/>
</dbReference>
<dbReference type="RefSeq" id="XP_024583726.1">
    <property type="nucleotide sequence ID" value="XM_024718315.1"/>
</dbReference>